<dbReference type="PANTHER" id="PTHR43975:SF5">
    <property type="entry name" value="PUTATIVE-RELATED"/>
    <property type="match status" value="1"/>
</dbReference>
<accession>A0A9J6GU80</accession>
<dbReference type="VEuPathDB" id="VectorBase:HLOH_057761"/>
<dbReference type="PANTHER" id="PTHR43975">
    <property type="entry name" value="ZGC:101858"/>
    <property type="match status" value="1"/>
</dbReference>
<dbReference type="InterPro" id="IPR036291">
    <property type="entry name" value="NAD(P)-bd_dom_sf"/>
</dbReference>
<dbReference type="AlphaFoldDB" id="A0A9J6GU80"/>
<proteinExistence type="predicted"/>
<dbReference type="Proteomes" id="UP000821853">
    <property type="component" value="Unassembled WGS sequence"/>
</dbReference>
<dbReference type="EMBL" id="JABSTR010000008">
    <property type="protein sequence ID" value="KAH9377895.1"/>
    <property type="molecule type" value="Genomic_DNA"/>
</dbReference>
<dbReference type="Pfam" id="PF13561">
    <property type="entry name" value="adh_short_C2"/>
    <property type="match status" value="1"/>
</dbReference>
<gene>
    <name evidence="1" type="ORF">HPB48_013215</name>
</gene>
<reference evidence="1 2" key="1">
    <citation type="journal article" date="2020" name="Cell">
        <title>Large-Scale Comparative Analyses of Tick Genomes Elucidate Their Genetic Diversity and Vector Capacities.</title>
        <authorList>
            <consortium name="Tick Genome and Microbiome Consortium (TIGMIC)"/>
            <person name="Jia N."/>
            <person name="Wang J."/>
            <person name="Shi W."/>
            <person name="Du L."/>
            <person name="Sun Y."/>
            <person name="Zhan W."/>
            <person name="Jiang J.F."/>
            <person name="Wang Q."/>
            <person name="Zhang B."/>
            <person name="Ji P."/>
            <person name="Bell-Sakyi L."/>
            <person name="Cui X.M."/>
            <person name="Yuan T.T."/>
            <person name="Jiang B.G."/>
            <person name="Yang W.F."/>
            <person name="Lam T.T."/>
            <person name="Chang Q.C."/>
            <person name="Ding S.J."/>
            <person name="Wang X.J."/>
            <person name="Zhu J.G."/>
            <person name="Ruan X.D."/>
            <person name="Zhao L."/>
            <person name="Wei J.T."/>
            <person name="Ye R.Z."/>
            <person name="Que T.C."/>
            <person name="Du C.H."/>
            <person name="Zhou Y.H."/>
            <person name="Cheng J.X."/>
            <person name="Dai P.F."/>
            <person name="Guo W.B."/>
            <person name="Han X.H."/>
            <person name="Huang E.J."/>
            <person name="Li L.F."/>
            <person name="Wei W."/>
            <person name="Gao Y.C."/>
            <person name="Liu J.Z."/>
            <person name="Shao H.Z."/>
            <person name="Wang X."/>
            <person name="Wang C.C."/>
            <person name="Yang T.C."/>
            <person name="Huo Q.B."/>
            <person name="Li W."/>
            <person name="Chen H.Y."/>
            <person name="Chen S.E."/>
            <person name="Zhou L.G."/>
            <person name="Ni X.B."/>
            <person name="Tian J.H."/>
            <person name="Sheng Y."/>
            <person name="Liu T."/>
            <person name="Pan Y.S."/>
            <person name="Xia L.Y."/>
            <person name="Li J."/>
            <person name="Zhao F."/>
            <person name="Cao W.C."/>
        </authorList>
    </citation>
    <scope>NUCLEOTIDE SEQUENCE [LARGE SCALE GENOMIC DNA]</scope>
    <source>
        <strain evidence="1">HaeL-2018</strain>
    </source>
</reference>
<evidence type="ECO:0000313" key="1">
    <source>
        <dbReference type="EMBL" id="KAH9377895.1"/>
    </source>
</evidence>
<protein>
    <submittedName>
        <fullName evidence="1">Uncharacterized protein</fullName>
    </submittedName>
</protein>
<organism evidence="1 2">
    <name type="scientific">Haemaphysalis longicornis</name>
    <name type="common">Bush tick</name>
    <dbReference type="NCBI Taxonomy" id="44386"/>
    <lineage>
        <taxon>Eukaryota</taxon>
        <taxon>Metazoa</taxon>
        <taxon>Ecdysozoa</taxon>
        <taxon>Arthropoda</taxon>
        <taxon>Chelicerata</taxon>
        <taxon>Arachnida</taxon>
        <taxon>Acari</taxon>
        <taxon>Parasitiformes</taxon>
        <taxon>Ixodida</taxon>
        <taxon>Ixodoidea</taxon>
        <taxon>Ixodidae</taxon>
        <taxon>Haemaphysalinae</taxon>
        <taxon>Haemaphysalis</taxon>
    </lineage>
</organism>
<sequence length="65" mass="6850">MREQEFKDRHAMGRLGTPGEVARCIAFLASEDASFVTGAILPVDGGFPLMASLDGSALSNFYGVA</sequence>
<dbReference type="SUPFAM" id="SSF51735">
    <property type="entry name" value="NAD(P)-binding Rossmann-fold domains"/>
    <property type="match status" value="1"/>
</dbReference>
<dbReference type="OrthoDB" id="6496917at2759"/>
<name>A0A9J6GU80_HAELO</name>
<dbReference type="InterPro" id="IPR002347">
    <property type="entry name" value="SDR_fam"/>
</dbReference>
<evidence type="ECO:0000313" key="2">
    <source>
        <dbReference type="Proteomes" id="UP000821853"/>
    </source>
</evidence>
<keyword evidence="2" id="KW-1185">Reference proteome</keyword>
<comment type="caution">
    <text evidence="1">The sequence shown here is derived from an EMBL/GenBank/DDBJ whole genome shotgun (WGS) entry which is preliminary data.</text>
</comment>
<dbReference type="Gene3D" id="3.40.50.720">
    <property type="entry name" value="NAD(P)-binding Rossmann-like Domain"/>
    <property type="match status" value="1"/>
</dbReference>